<feature type="transmembrane region" description="Helical" evidence="6">
    <location>
        <begin position="89"/>
        <end position="109"/>
    </location>
</feature>
<evidence type="ECO:0000256" key="2">
    <source>
        <dbReference type="ARBA" id="ARBA00022475"/>
    </source>
</evidence>
<sequence>MIGSLLWGACLGTGLWAFVVWLAPPRPPLHQVLAALTEPPKPSTTTSSIGRVRRTIAGVVGSLGLPTAQLQADLNVVGEDVERHLVSKALSGFVGAALASCVGLALMISGIGMPLLTSAVVIAAFAAIGFLSPDFKVRSAARRRRSAFRHALGAYLNLVRILLAGGAGVDSALADAAAVGTGWAFHQLRQALVTSEVTRSTPWETLERLGDDLKLQQLSDLAAAVGLAGTDGAKIRSSLASKAAALRTRELTTSEGEARAATERMSLPLVLLMLGFLLFIGYPALIAVLNGL</sequence>
<evidence type="ECO:0000313" key="8">
    <source>
        <dbReference type="EMBL" id="SES39755.1"/>
    </source>
</evidence>
<feature type="transmembrane region" description="Helical" evidence="6">
    <location>
        <begin position="269"/>
        <end position="289"/>
    </location>
</feature>
<feature type="transmembrane region" description="Helical" evidence="6">
    <location>
        <begin position="115"/>
        <end position="135"/>
    </location>
</feature>
<keyword evidence="2" id="KW-1003">Cell membrane</keyword>
<dbReference type="OrthoDB" id="5243064at2"/>
<keyword evidence="4 6" id="KW-1133">Transmembrane helix</keyword>
<dbReference type="EMBL" id="FOFV01000026">
    <property type="protein sequence ID" value="SES39755.1"/>
    <property type="molecule type" value="Genomic_DNA"/>
</dbReference>
<dbReference type="STRING" id="65499.SAMN04488000_12664"/>
<dbReference type="AlphaFoldDB" id="A0A1H9X0X8"/>
<evidence type="ECO:0000313" key="9">
    <source>
        <dbReference type="Proteomes" id="UP000199503"/>
    </source>
</evidence>
<keyword evidence="5 6" id="KW-0472">Membrane</keyword>
<keyword evidence="3 6" id="KW-0812">Transmembrane</keyword>
<dbReference type="InterPro" id="IPR018076">
    <property type="entry name" value="T2SS_GspF_dom"/>
</dbReference>
<name>A0A1H9X0X8_9PSEU</name>
<keyword evidence="9" id="KW-1185">Reference proteome</keyword>
<protein>
    <submittedName>
        <fullName evidence="8">Type II secretion system (T2SS), protein F</fullName>
    </submittedName>
</protein>
<evidence type="ECO:0000256" key="6">
    <source>
        <dbReference type="SAM" id="Phobius"/>
    </source>
</evidence>
<dbReference type="PANTHER" id="PTHR35007:SF1">
    <property type="entry name" value="PILUS ASSEMBLY PROTEIN"/>
    <property type="match status" value="1"/>
</dbReference>
<proteinExistence type="predicted"/>
<accession>A0A1H9X0X8</accession>
<dbReference type="PANTHER" id="PTHR35007">
    <property type="entry name" value="INTEGRAL MEMBRANE PROTEIN-RELATED"/>
    <property type="match status" value="1"/>
</dbReference>
<dbReference type="Pfam" id="PF00482">
    <property type="entry name" value="T2SSF"/>
    <property type="match status" value="1"/>
</dbReference>
<evidence type="ECO:0000256" key="3">
    <source>
        <dbReference type="ARBA" id="ARBA00022692"/>
    </source>
</evidence>
<reference evidence="9" key="1">
    <citation type="submission" date="2016-10" db="EMBL/GenBank/DDBJ databases">
        <authorList>
            <person name="Varghese N."/>
            <person name="Submissions S."/>
        </authorList>
    </citation>
    <scope>NUCLEOTIDE SEQUENCE [LARGE SCALE GENOMIC DNA]</scope>
    <source>
        <strain evidence="9">DSM 44437</strain>
    </source>
</reference>
<feature type="transmembrane region" description="Helical" evidence="6">
    <location>
        <begin position="6"/>
        <end position="23"/>
    </location>
</feature>
<feature type="domain" description="Type II secretion system protein GspF" evidence="7">
    <location>
        <begin position="156"/>
        <end position="283"/>
    </location>
</feature>
<dbReference type="Proteomes" id="UP000199503">
    <property type="component" value="Unassembled WGS sequence"/>
</dbReference>
<comment type="subcellular location">
    <subcellularLocation>
        <location evidence="1">Cell membrane</location>
        <topology evidence="1">Multi-pass membrane protein</topology>
    </subcellularLocation>
</comment>
<evidence type="ECO:0000256" key="4">
    <source>
        <dbReference type="ARBA" id="ARBA00022989"/>
    </source>
</evidence>
<evidence type="ECO:0000259" key="7">
    <source>
        <dbReference type="Pfam" id="PF00482"/>
    </source>
</evidence>
<dbReference type="GO" id="GO:0005886">
    <property type="term" value="C:plasma membrane"/>
    <property type="evidence" value="ECO:0007669"/>
    <property type="project" value="UniProtKB-SubCell"/>
</dbReference>
<gene>
    <name evidence="8" type="ORF">SAMN04488000_12664</name>
</gene>
<evidence type="ECO:0000256" key="5">
    <source>
        <dbReference type="ARBA" id="ARBA00023136"/>
    </source>
</evidence>
<evidence type="ECO:0000256" key="1">
    <source>
        <dbReference type="ARBA" id="ARBA00004651"/>
    </source>
</evidence>
<organism evidence="8 9">
    <name type="scientific">Lentzea albida</name>
    <dbReference type="NCBI Taxonomy" id="65499"/>
    <lineage>
        <taxon>Bacteria</taxon>
        <taxon>Bacillati</taxon>
        <taxon>Actinomycetota</taxon>
        <taxon>Actinomycetes</taxon>
        <taxon>Pseudonocardiales</taxon>
        <taxon>Pseudonocardiaceae</taxon>
        <taxon>Lentzea</taxon>
    </lineage>
</organism>